<dbReference type="InterPro" id="IPR001267">
    <property type="entry name" value="Thymidine_kinase"/>
</dbReference>
<evidence type="ECO:0000256" key="8">
    <source>
        <dbReference type="HAMAP-Rule" id="MF_00124"/>
    </source>
</evidence>
<dbReference type="EC" id="2.7.1.21" evidence="2 8"/>
<evidence type="ECO:0000256" key="4">
    <source>
        <dbReference type="ARBA" id="ARBA00022679"/>
    </source>
</evidence>
<dbReference type="InterPro" id="IPR020633">
    <property type="entry name" value="Thymidine_kinase_CS"/>
</dbReference>
<comment type="catalytic activity">
    <reaction evidence="8 11">
        <text>thymidine + ATP = dTMP + ADP + H(+)</text>
        <dbReference type="Rhea" id="RHEA:19129"/>
        <dbReference type="ChEBI" id="CHEBI:15378"/>
        <dbReference type="ChEBI" id="CHEBI:17748"/>
        <dbReference type="ChEBI" id="CHEBI:30616"/>
        <dbReference type="ChEBI" id="CHEBI:63528"/>
        <dbReference type="ChEBI" id="CHEBI:456216"/>
        <dbReference type="EC" id="2.7.1.21"/>
    </reaction>
</comment>
<keyword evidence="3 8" id="KW-0237">DNA synthesis</keyword>
<feature type="binding site" evidence="8">
    <location>
        <position position="198"/>
    </location>
    <ligand>
        <name>Zn(2+)</name>
        <dbReference type="ChEBI" id="CHEBI:29105"/>
    </ligand>
</feature>
<feature type="binding site" evidence="10">
    <location>
        <position position="194"/>
    </location>
    <ligand>
        <name>substrate</name>
    </ligand>
</feature>
<evidence type="ECO:0000256" key="9">
    <source>
        <dbReference type="PIRSR" id="PIRSR035805-1"/>
    </source>
</evidence>
<comment type="caution">
    <text evidence="13">The sequence shown here is derived from an EMBL/GenBank/DDBJ whole genome shotgun (WGS) entry which is preliminary data.</text>
</comment>
<comment type="subcellular location">
    <subcellularLocation>
        <location evidence="8">Cytoplasm</location>
    </subcellularLocation>
</comment>
<dbReference type="GO" id="GO:0005524">
    <property type="term" value="F:ATP binding"/>
    <property type="evidence" value="ECO:0007669"/>
    <property type="project" value="UniProtKB-UniRule"/>
</dbReference>
<feature type="binding site" evidence="8">
    <location>
        <begin position="25"/>
        <end position="32"/>
    </location>
    <ligand>
        <name>ATP</name>
        <dbReference type="ChEBI" id="CHEBI:30616"/>
    </ligand>
</feature>
<dbReference type="SUPFAM" id="SSF57716">
    <property type="entry name" value="Glucocorticoid receptor-like (DNA-binding domain)"/>
    <property type="match status" value="1"/>
</dbReference>
<evidence type="ECO:0000256" key="7">
    <source>
        <dbReference type="ARBA" id="ARBA00022840"/>
    </source>
</evidence>
<dbReference type="GO" id="GO:0005829">
    <property type="term" value="C:cytosol"/>
    <property type="evidence" value="ECO:0007669"/>
    <property type="project" value="TreeGrafter"/>
</dbReference>
<keyword evidence="4 8" id="KW-0808">Transferase</keyword>
<dbReference type="PIRSF" id="PIRSF035805">
    <property type="entry name" value="TK_cell"/>
    <property type="match status" value="1"/>
</dbReference>
<keyword evidence="8" id="KW-0479">Metal-binding</keyword>
<evidence type="ECO:0000256" key="5">
    <source>
        <dbReference type="ARBA" id="ARBA00022741"/>
    </source>
</evidence>
<keyword evidence="8" id="KW-0963">Cytoplasm</keyword>
<dbReference type="InterPro" id="IPR027417">
    <property type="entry name" value="P-loop_NTPase"/>
</dbReference>
<dbReference type="AlphaFoldDB" id="A0A084ERL5"/>
<dbReference type="PANTHER" id="PTHR11441:SF0">
    <property type="entry name" value="THYMIDINE KINASE, CYTOSOLIC"/>
    <property type="match status" value="1"/>
</dbReference>
<protein>
    <recommendedName>
        <fullName evidence="2 8">Thymidine kinase</fullName>
        <ecNumber evidence="2 8">2.7.1.21</ecNumber>
    </recommendedName>
</protein>
<keyword evidence="8" id="KW-0862">Zinc</keyword>
<feature type="binding site" evidence="8">
    <location>
        <begin position="103"/>
        <end position="106"/>
    </location>
    <ligand>
        <name>ATP</name>
        <dbReference type="ChEBI" id="CHEBI:30616"/>
    </ligand>
</feature>
<evidence type="ECO:0000256" key="11">
    <source>
        <dbReference type="RuleBase" id="RU000544"/>
    </source>
</evidence>
<evidence type="ECO:0000256" key="10">
    <source>
        <dbReference type="PIRSR" id="PIRSR035805-2"/>
    </source>
</evidence>
<keyword evidence="7 8" id="KW-0067">ATP-binding</keyword>
<keyword evidence="5 8" id="KW-0547">Nucleotide-binding</keyword>
<dbReference type="Proteomes" id="UP000028533">
    <property type="component" value="Unassembled WGS sequence"/>
</dbReference>
<dbReference type="PROSITE" id="PS00603">
    <property type="entry name" value="TK_CELLULAR_TYPE"/>
    <property type="match status" value="1"/>
</dbReference>
<organism evidence="13 14">
    <name type="scientific">Mycoplasma capricolum subsp. capricolum 14232</name>
    <dbReference type="NCBI Taxonomy" id="1188238"/>
    <lineage>
        <taxon>Bacteria</taxon>
        <taxon>Bacillati</taxon>
        <taxon>Mycoplasmatota</taxon>
        <taxon>Mollicutes</taxon>
        <taxon>Mycoplasmataceae</taxon>
        <taxon>Mycoplasma</taxon>
    </lineage>
</organism>
<name>A0A084ERL5_MYCCA</name>
<dbReference type="GO" id="GO:0046104">
    <property type="term" value="P:thymidine metabolic process"/>
    <property type="evidence" value="ECO:0007669"/>
    <property type="project" value="TreeGrafter"/>
</dbReference>
<dbReference type="GO" id="GO:0004797">
    <property type="term" value="F:thymidine kinase activity"/>
    <property type="evidence" value="ECO:0007669"/>
    <property type="project" value="UniProtKB-UniRule"/>
</dbReference>
<dbReference type="PANTHER" id="PTHR11441">
    <property type="entry name" value="THYMIDINE KINASE"/>
    <property type="match status" value="1"/>
</dbReference>
<dbReference type="Pfam" id="PF00265">
    <property type="entry name" value="TK"/>
    <property type="match status" value="1"/>
</dbReference>
<comment type="subunit">
    <text evidence="8">Homotetramer.</text>
</comment>
<dbReference type="Gene3D" id="3.40.50.300">
    <property type="entry name" value="P-loop containing nucleotide triphosphate hydrolases"/>
    <property type="match status" value="1"/>
</dbReference>
<dbReference type="GO" id="GO:0071897">
    <property type="term" value="P:DNA biosynthetic process"/>
    <property type="evidence" value="ECO:0007669"/>
    <property type="project" value="UniProtKB-KW"/>
</dbReference>
<evidence type="ECO:0000313" key="14">
    <source>
        <dbReference type="Proteomes" id="UP000028533"/>
    </source>
</evidence>
<dbReference type="NCBIfam" id="NF003296">
    <property type="entry name" value="PRK04296.1-1"/>
    <property type="match status" value="1"/>
</dbReference>
<reference evidence="13 14" key="1">
    <citation type="submission" date="2014-02" db="EMBL/GenBank/DDBJ databases">
        <title>Genome sequence of Mycoplasma capricolum subsp. capricolum strain 14232.</title>
        <authorList>
            <person name="Sirand-Pugnet P."/>
            <person name="Breton M."/>
            <person name="Dordet-Frisoni E."/>
            <person name="Baranowski E."/>
            <person name="Barre A."/>
            <person name="Couture C."/>
            <person name="Dupuy V."/>
            <person name="Gaurivaud P."/>
            <person name="Jacob D."/>
            <person name="Lemaitre C."/>
            <person name="Manso-Silvan L."/>
            <person name="Nikolski M."/>
            <person name="Nouvel L.-X."/>
            <person name="Poumarat F."/>
            <person name="Tardy F."/>
            <person name="Thebault P."/>
            <person name="Theil S."/>
            <person name="Citti C."/>
            <person name="Thiaucourt F."/>
            <person name="Blanchard A."/>
        </authorList>
    </citation>
    <scope>NUCLEOTIDE SEQUENCE [LARGE SCALE GENOMIC DNA]</scope>
    <source>
        <strain evidence="13 14">14232</strain>
    </source>
</reference>
<evidence type="ECO:0000256" key="2">
    <source>
        <dbReference type="ARBA" id="ARBA00012118"/>
    </source>
</evidence>
<dbReference type="RefSeq" id="WP_036431283.1">
    <property type="nucleotide sequence ID" value="NZ_JFDO01000004.1"/>
</dbReference>
<gene>
    <name evidence="8 13" type="primary">tdk</name>
    <name evidence="13" type="ORF">MCAPa_1870</name>
</gene>
<proteinExistence type="inferred from homology"/>
<feature type="binding site" evidence="8">
    <location>
        <position position="201"/>
    </location>
    <ligand>
        <name>Zn(2+)</name>
        <dbReference type="ChEBI" id="CHEBI:29105"/>
    </ligand>
</feature>
<sequence length="209" mass="23792">MTELDINEIEAYNSNKMGWIELITGCMFAGKTEEFIRRLKVLSYAKKRVLAFKPSIDNRYSVENIISHSGSKLDSYLVKSSDEIKQIVEKENQIQQVDVIGIDEVQFFDEKVVDIIEQLADSGIIVIVNGLDKDFRGLPFKNVDKLLVKAEFVTKLRARCHLCGSFANRSQRIVNGQPALWDSPLILVDGKESYEARCRKCFIAPKKDV</sequence>
<feature type="binding site" evidence="8">
    <location>
        <position position="160"/>
    </location>
    <ligand>
        <name>Zn(2+)</name>
        <dbReference type="ChEBI" id="CHEBI:29105"/>
    </ligand>
</feature>
<feature type="active site" description="Proton acceptor" evidence="8 9">
    <location>
        <position position="104"/>
    </location>
</feature>
<dbReference type="SUPFAM" id="SSF52540">
    <property type="entry name" value="P-loop containing nucleoside triphosphate hydrolases"/>
    <property type="match status" value="1"/>
</dbReference>
<evidence type="ECO:0000313" key="13">
    <source>
        <dbReference type="EMBL" id="KEZ20607.1"/>
    </source>
</evidence>
<dbReference type="HAMAP" id="MF_00124">
    <property type="entry name" value="Thymidine_kinase"/>
    <property type="match status" value="1"/>
</dbReference>
<evidence type="ECO:0000256" key="1">
    <source>
        <dbReference type="ARBA" id="ARBA00007587"/>
    </source>
</evidence>
<evidence type="ECO:0000256" key="6">
    <source>
        <dbReference type="ARBA" id="ARBA00022777"/>
    </source>
</evidence>
<evidence type="ECO:0000256" key="12">
    <source>
        <dbReference type="RuleBase" id="RU004165"/>
    </source>
</evidence>
<comment type="similarity">
    <text evidence="1 8 12">Belongs to the thymidine kinase family.</text>
</comment>
<keyword evidence="6 8" id="KW-0418">Kinase</keyword>
<dbReference type="Gene3D" id="3.30.60.20">
    <property type="match status" value="1"/>
</dbReference>
<evidence type="ECO:0000256" key="3">
    <source>
        <dbReference type="ARBA" id="ARBA00022634"/>
    </source>
</evidence>
<dbReference type="EMBL" id="JFDO01000004">
    <property type="protein sequence ID" value="KEZ20607.1"/>
    <property type="molecule type" value="Genomic_DNA"/>
</dbReference>
<feature type="binding site" evidence="8">
    <location>
        <position position="163"/>
    </location>
    <ligand>
        <name>Zn(2+)</name>
        <dbReference type="ChEBI" id="CHEBI:29105"/>
    </ligand>
</feature>
<dbReference type="GO" id="GO:0008270">
    <property type="term" value="F:zinc ion binding"/>
    <property type="evidence" value="ECO:0007669"/>
    <property type="project" value="UniProtKB-UniRule"/>
</dbReference>
<accession>A0A084ERL5</accession>